<dbReference type="InterPro" id="IPR009923">
    <property type="entry name" value="Dodecin"/>
</dbReference>
<proteinExistence type="predicted"/>
<dbReference type="RefSeq" id="WP_237852172.1">
    <property type="nucleotide sequence ID" value="NZ_JAKLWS010000001.1"/>
</dbReference>
<dbReference type="InterPro" id="IPR025543">
    <property type="entry name" value="Dodecin-like"/>
</dbReference>
<comment type="caution">
    <text evidence="1">The sequence shown here is derived from an EMBL/GenBank/DDBJ whole genome shotgun (WGS) entry which is preliminary data.</text>
</comment>
<dbReference type="Proteomes" id="UP001165366">
    <property type="component" value="Unassembled WGS sequence"/>
</dbReference>
<dbReference type="SUPFAM" id="SSF89807">
    <property type="entry name" value="Dodecin-like"/>
    <property type="match status" value="1"/>
</dbReference>
<reference evidence="1" key="2">
    <citation type="submission" date="2024-05" db="EMBL/GenBank/DDBJ databases">
        <title>Rhodohalobacter halophilus gen. nov., sp. nov., a moderately halophilic member of the family Balneolaceae.</title>
        <authorList>
            <person name="Xia J."/>
        </authorList>
    </citation>
    <scope>NUCLEOTIDE SEQUENCE</scope>
    <source>
        <strain evidence="1">WB101</strain>
    </source>
</reference>
<name>A0ABS9K903_9BACT</name>
<dbReference type="InterPro" id="IPR036694">
    <property type="entry name" value="Dodecin-like_sf"/>
</dbReference>
<protein>
    <submittedName>
        <fullName evidence="1">Dodecin family protein</fullName>
    </submittedName>
</protein>
<accession>A0ABS9K903</accession>
<organism evidence="1 2">
    <name type="scientific">Rhodohalobacter sulfatireducens</name>
    <dbReference type="NCBI Taxonomy" id="2911366"/>
    <lineage>
        <taxon>Bacteria</taxon>
        <taxon>Pseudomonadati</taxon>
        <taxon>Balneolota</taxon>
        <taxon>Balneolia</taxon>
        <taxon>Balneolales</taxon>
        <taxon>Balneolaceae</taxon>
        <taxon>Rhodohalobacter</taxon>
    </lineage>
</organism>
<dbReference type="Pfam" id="PF07311">
    <property type="entry name" value="Dodecin"/>
    <property type="match status" value="1"/>
</dbReference>
<sequence>MSLAKVIEVIAEGPTMEEAVENAVIDASKTVHNIKSVYVENMQGIVEGNSIAKYRVNVKVTFVLD</sequence>
<dbReference type="EMBL" id="JAKLWS010000001">
    <property type="protein sequence ID" value="MCG2587334.1"/>
    <property type="molecule type" value="Genomic_DNA"/>
</dbReference>
<dbReference type="Gene3D" id="3.30.1660.10">
    <property type="entry name" value="Flavin-binding protein dodecin"/>
    <property type="match status" value="1"/>
</dbReference>
<evidence type="ECO:0000313" key="2">
    <source>
        <dbReference type="Proteomes" id="UP001165366"/>
    </source>
</evidence>
<reference evidence="1" key="1">
    <citation type="submission" date="2022-01" db="EMBL/GenBank/DDBJ databases">
        <authorList>
            <person name="Wang Y."/>
        </authorList>
    </citation>
    <scope>NUCLEOTIDE SEQUENCE</scope>
    <source>
        <strain evidence="1">WB101</strain>
    </source>
</reference>
<keyword evidence="2" id="KW-1185">Reference proteome</keyword>
<gene>
    <name evidence="1" type="ORF">L6773_02065</name>
</gene>
<evidence type="ECO:0000313" key="1">
    <source>
        <dbReference type="EMBL" id="MCG2587334.1"/>
    </source>
</evidence>